<dbReference type="GO" id="GO:0046872">
    <property type="term" value="F:metal ion binding"/>
    <property type="evidence" value="ECO:0007669"/>
    <property type="project" value="UniProtKB-KW"/>
</dbReference>
<dbReference type="AlphaFoldDB" id="A0A5C5TSD6"/>
<evidence type="ECO:0000256" key="6">
    <source>
        <dbReference type="ARBA" id="ARBA00022833"/>
    </source>
</evidence>
<feature type="domain" description="Peptidase M13 C-terminal" evidence="8">
    <location>
        <begin position="415"/>
        <end position="639"/>
    </location>
</feature>
<comment type="similarity">
    <text evidence="2">Belongs to the peptidase M13 family.</text>
</comment>
<dbReference type="InterPro" id="IPR008753">
    <property type="entry name" value="Peptidase_M13_N"/>
</dbReference>
<name>A0A5C5TSD6_9CORY</name>
<evidence type="ECO:0000313" key="10">
    <source>
        <dbReference type="EMBL" id="TWT16894.1"/>
    </source>
</evidence>
<evidence type="ECO:0000259" key="8">
    <source>
        <dbReference type="Pfam" id="PF01431"/>
    </source>
</evidence>
<dbReference type="Gene3D" id="3.40.390.10">
    <property type="entry name" value="Collagenase (Catalytic Domain)"/>
    <property type="match status" value="1"/>
</dbReference>
<dbReference type="PROSITE" id="PS51885">
    <property type="entry name" value="NEPRILYSIN"/>
    <property type="match status" value="1"/>
</dbReference>
<proteinExistence type="inferred from homology"/>
<dbReference type="Pfam" id="PF01431">
    <property type="entry name" value="Peptidase_M13"/>
    <property type="match status" value="1"/>
</dbReference>
<dbReference type="Pfam" id="PF05649">
    <property type="entry name" value="Peptidase_M13_N"/>
    <property type="match status" value="1"/>
</dbReference>
<keyword evidence="5" id="KW-0378">Hydrolase</keyword>
<dbReference type="InterPro" id="IPR018497">
    <property type="entry name" value="Peptidase_M13_C"/>
</dbReference>
<protein>
    <submittedName>
        <fullName evidence="10">Peptidase M13</fullName>
    </submittedName>
</protein>
<dbReference type="GO" id="GO:0005886">
    <property type="term" value="C:plasma membrane"/>
    <property type="evidence" value="ECO:0007669"/>
    <property type="project" value="TreeGrafter"/>
</dbReference>
<evidence type="ECO:0000256" key="3">
    <source>
        <dbReference type="ARBA" id="ARBA00022670"/>
    </source>
</evidence>
<dbReference type="Proteomes" id="UP000320791">
    <property type="component" value="Unassembled WGS sequence"/>
</dbReference>
<accession>A0A5C5TSD6</accession>
<organism evidence="10 11">
    <name type="scientific">Corynebacterium canis</name>
    <dbReference type="NCBI Taxonomy" id="679663"/>
    <lineage>
        <taxon>Bacteria</taxon>
        <taxon>Bacillati</taxon>
        <taxon>Actinomycetota</taxon>
        <taxon>Actinomycetes</taxon>
        <taxon>Mycobacteriales</taxon>
        <taxon>Corynebacteriaceae</taxon>
        <taxon>Corynebacterium</taxon>
    </lineage>
</organism>
<keyword evidence="7" id="KW-0482">Metalloprotease</keyword>
<dbReference type="GO" id="GO:0004222">
    <property type="term" value="F:metalloendopeptidase activity"/>
    <property type="evidence" value="ECO:0007669"/>
    <property type="project" value="InterPro"/>
</dbReference>
<evidence type="ECO:0000256" key="1">
    <source>
        <dbReference type="ARBA" id="ARBA00001947"/>
    </source>
</evidence>
<dbReference type="InterPro" id="IPR042089">
    <property type="entry name" value="Peptidase_M13_dom_2"/>
</dbReference>
<gene>
    <name evidence="10" type="ORF">FRX94_13005</name>
</gene>
<feature type="domain" description="Peptidase M13 N-terminal" evidence="9">
    <location>
        <begin position="2"/>
        <end position="361"/>
    </location>
</feature>
<evidence type="ECO:0000313" key="11">
    <source>
        <dbReference type="Proteomes" id="UP000320791"/>
    </source>
</evidence>
<dbReference type="InterPro" id="IPR024079">
    <property type="entry name" value="MetalloPept_cat_dom_sf"/>
</dbReference>
<keyword evidence="6" id="KW-0862">Zinc</keyword>
<dbReference type="Gene3D" id="1.10.1380.10">
    <property type="entry name" value="Neutral endopeptidase , domain2"/>
    <property type="match status" value="1"/>
</dbReference>
<comment type="caution">
    <text evidence="10">The sequence shown here is derived from an EMBL/GenBank/DDBJ whole genome shotgun (WGS) entry which is preliminary data.</text>
</comment>
<dbReference type="SUPFAM" id="SSF55486">
    <property type="entry name" value="Metalloproteases ('zincins'), catalytic domain"/>
    <property type="match status" value="1"/>
</dbReference>
<keyword evidence="3" id="KW-0645">Protease</keyword>
<dbReference type="OrthoDB" id="9775677at2"/>
<dbReference type="PANTHER" id="PTHR11733">
    <property type="entry name" value="ZINC METALLOPROTEASE FAMILY M13 NEPRILYSIN-RELATED"/>
    <property type="match status" value="1"/>
</dbReference>
<dbReference type="RefSeq" id="WP_146325769.1">
    <property type="nucleotide sequence ID" value="NZ_BAABLR010000047.1"/>
</dbReference>
<keyword evidence="4" id="KW-0479">Metal-binding</keyword>
<evidence type="ECO:0000256" key="5">
    <source>
        <dbReference type="ARBA" id="ARBA00022801"/>
    </source>
</evidence>
<dbReference type="PRINTS" id="PR00786">
    <property type="entry name" value="NEPRILYSIN"/>
</dbReference>
<dbReference type="InterPro" id="IPR000718">
    <property type="entry name" value="Peptidase_M13"/>
</dbReference>
<dbReference type="EMBL" id="VOHM01000053">
    <property type="protein sequence ID" value="TWT16894.1"/>
    <property type="molecule type" value="Genomic_DNA"/>
</dbReference>
<evidence type="ECO:0000256" key="7">
    <source>
        <dbReference type="ARBA" id="ARBA00023049"/>
    </source>
</evidence>
<dbReference type="PANTHER" id="PTHR11733:SF167">
    <property type="entry name" value="FI17812P1-RELATED"/>
    <property type="match status" value="1"/>
</dbReference>
<evidence type="ECO:0000256" key="2">
    <source>
        <dbReference type="ARBA" id="ARBA00007357"/>
    </source>
</evidence>
<dbReference type="CDD" id="cd08662">
    <property type="entry name" value="M13"/>
    <property type="match status" value="1"/>
</dbReference>
<evidence type="ECO:0000256" key="4">
    <source>
        <dbReference type="ARBA" id="ARBA00022723"/>
    </source>
</evidence>
<evidence type="ECO:0000259" key="9">
    <source>
        <dbReference type="Pfam" id="PF05649"/>
    </source>
</evidence>
<sequence>MKDLYRLVNGPWIDTHTIPADRGIDGVFHQLRDQAERDVREIVESGSGRATDLFRSFTDIPGVTAAGIEPLHEDFALIDAATSPTEFAHACGQLDRLGVSGPLGFWVAKDAGGDDVALYLFQAGIGLPDEAYYRAPEHAETLAAYRGHVERMLGFLPAERLGGASISEAAERIVALETEIAAGHWDVVATRDAVKTYNPDRALPPVTRAFLDGARVDAGRVITMMPSYVDHLETLVTPERLADWKLLAAWNILQSRAGYLTPEISLADFEFYEAKLSGATEQRALWKRGIELAASVVGEEIGQVFVERHFPPEAKSEMLELVDYLLQAYRERISNLPWMTPATREKALEKLAKFKAKIGYPDKWRSYEGLSFSPNGADLVANVRAGMAYLHDYELARLGKPVDRDEWVTTPQVVNAFYNPVVNDITFPAAILRPPFYTAGGDAATNFGAIGAVIGHEIGHGFDDQGSHYDGDGNINSWWDDQDRAAFEELTAKLVSQFQGQVPAVLAGTDSTGVNGEFTLGENIGDLGGLGIAVVAYRRYLADRGLDFATAESAEVPTDGSDPAMVGVQYTALQRLFISWARIWRTAIREELARKYLATDPHSPAEFRCNIICGNVAEFYEAFDVDPDGNMWIEPDQRVTIW</sequence>
<comment type="cofactor">
    <cofactor evidence="1">
        <name>Zn(2+)</name>
        <dbReference type="ChEBI" id="CHEBI:29105"/>
    </cofactor>
</comment>
<dbReference type="GO" id="GO:0016485">
    <property type="term" value="P:protein processing"/>
    <property type="evidence" value="ECO:0007669"/>
    <property type="project" value="TreeGrafter"/>
</dbReference>
<keyword evidence="11" id="KW-1185">Reference proteome</keyword>
<reference evidence="10 11" key="1">
    <citation type="submission" date="2019-08" db="EMBL/GenBank/DDBJ databases">
        <authorList>
            <person name="Lei W."/>
        </authorList>
    </citation>
    <scope>NUCLEOTIDE SEQUENCE [LARGE SCALE GENOMIC DNA]</scope>
    <source>
        <strain evidence="10 11">CCUG 58627</strain>
    </source>
</reference>